<name>A0A850R468_9LACO</name>
<gene>
    <name evidence="1" type="ORF">HU830_06330</name>
</gene>
<dbReference type="EMBL" id="JABZEC010000005">
    <property type="protein sequence ID" value="NVY96771.1"/>
    <property type="molecule type" value="Genomic_DNA"/>
</dbReference>
<dbReference type="AlphaFoldDB" id="A0A850R468"/>
<keyword evidence="2" id="KW-1185">Reference proteome</keyword>
<sequence>MECEIKEYSDLNEYFTSFFKNNNNISEIPFFVDGRPDLNKKIYDLSRNNIKIQDIFKSDYGIIISNDVLPYEKSSLFCNKWITVKKLLNLNFTSKTVVVIGLYKDFTQKKVLAMINYCYSHNTEVYFLVGRDLSSLTWLIGKQFLKDYFSWNKEGMFSLLNLSGFSNNEREFFDNKDLASKNVRKILEGNEWKQLVFHGHGKEDHLNLDDYTLTGMNDSVDAQIPFAPSIGHEGQAFFKDESKAVLIDKIKVKQLFFLSCNNFPFYDSRLYDSKFNIVLDAIDGWAESIIASIAVQSADSPELSMIIKHSDDYNIGFELNKCLSDIQAMISIITIGLPKVNVEITNSINNNHRLTSITCNILSRISNYTSSMMLNDDHPIKRMAKKIFSDYAPLTKRGRNGTTLKDMVKFENELINRVNPFSKRMAQIMFLNQNDNLHDFDGFNTYRSTIDPKSIYEEKCFSCDGLATHCLYVPEISSFFKIRASYCYRCGDKSAAMINMPTIKFTCDEYNKKDLTIHYKIEFISEQKGDVYFGIQLPSYIEQSVVTKLQIQRLKFKESNIVKVVEGDIKFKENTILQSYYLKLFAVQNGGIAVDRCFFNLI</sequence>
<comment type="caution">
    <text evidence="1">The sequence shown here is derived from an EMBL/GenBank/DDBJ whole genome shotgun (WGS) entry which is preliminary data.</text>
</comment>
<proteinExistence type="predicted"/>
<protein>
    <submittedName>
        <fullName evidence="1">Uncharacterized protein</fullName>
    </submittedName>
</protein>
<evidence type="ECO:0000313" key="2">
    <source>
        <dbReference type="Proteomes" id="UP000563523"/>
    </source>
</evidence>
<organism evidence="1 2">
    <name type="scientific">Bombilactobacillus apium</name>
    <dbReference type="NCBI Taxonomy" id="2675299"/>
    <lineage>
        <taxon>Bacteria</taxon>
        <taxon>Bacillati</taxon>
        <taxon>Bacillota</taxon>
        <taxon>Bacilli</taxon>
        <taxon>Lactobacillales</taxon>
        <taxon>Lactobacillaceae</taxon>
        <taxon>Bombilactobacillus</taxon>
    </lineage>
</organism>
<dbReference type="RefSeq" id="WP_176942931.1">
    <property type="nucleotide sequence ID" value="NZ_JABZEC010000005.1"/>
</dbReference>
<dbReference type="Proteomes" id="UP000563523">
    <property type="component" value="Unassembled WGS sequence"/>
</dbReference>
<reference evidence="1 2" key="1">
    <citation type="submission" date="2020-06" db="EMBL/GenBank/DDBJ databases">
        <authorList>
            <person name="Kang J."/>
        </authorList>
    </citation>
    <scope>NUCLEOTIDE SEQUENCE [LARGE SCALE GENOMIC DNA]</scope>
    <source>
        <strain evidence="1 2">DCY120</strain>
    </source>
</reference>
<accession>A0A850R468</accession>
<evidence type="ECO:0000313" key="1">
    <source>
        <dbReference type="EMBL" id="NVY96771.1"/>
    </source>
</evidence>